<feature type="binding site" description="axial binding residue" evidence="14">
    <location>
        <position position="80"/>
    </location>
    <ligand>
        <name>heme</name>
        <dbReference type="ChEBI" id="CHEBI:30413"/>
        <label>1</label>
    </ligand>
    <ligandPart>
        <name>Fe</name>
        <dbReference type="ChEBI" id="CHEBI:18248"/>
    </ligandPart>
</feature>
<dbReference type="EMBL" id="LGTE01000016">
    <property type="protein sequence ID" value="KNZ69106.1"/>
    <property type="molecule type" value="Genomic_DNA"/>
</dbReference>
<feature type="binding site" description="covalent" evidence="13">
    <location>
        <position position="106"/>
    </location>
    <ligand>
        <name>heme</name>
        <dbReference type="ChEBI" id="CHEBI:30413"/>
        <label>3</label>
    </ligand>
</feature>
<accession>A0A0L6W0W3</accession>
<reference evidence="17" key="1">
    <citation type="submission" date="2015-07" db="EMBL/GenBank/DDBJ databases">
        <title>Complete Genome of Thermincola ferriacetica strain Z-0001T.</title>
        <authorList>
            <person name="Lusk B."/>
            <person name="Badalamenti J.P."/>
            <person name="Parameswaran P."/>
            <person name="Bond D.R."/>
            <person name="Torres C.I."/>
        </authorList>
    </citation>
    <scope>NUCLEOTIDE SEQUENCE [LARGE SCALE GENOMIC DNA]</scope>
    <source>
        <strain evidence="17">Z-0001</strain>
    </source>
</reference>
<protein>
    <recommendedName>
        <fullName evidence="12">Cytochrome c-type protein</fullName>
    </recommendedName>
</protein>
<evidence type="ECO:0000313" key="17">
    <source>
        <dbReference type="Proteomes" id="UP000037175"/>
    </source>
</evidence>
<dbReference type="InterPro" id="IPR036280">
    <property type="entry name" value="Multihaem_cyt_sf"/>
</dbReference>
<keyword evidence="5 12" id="KW-0349">Heme</keyword>
<feature type="binding site" description="covalent" evidence="13">
    <location>
        <position position="103"/>
    </location>
    <ligand>
        <name>heme</name>
        <dbReference type="ChEBI" id="CHEBI:30413"/>
        <label>3</label>
    </ligand>
</feature>
<feature type="binding site" description="axial binding residue" evidence="14">
    <location>
        <position position="146"/>
    </location>
    <ligand>
        <name>heme</name>
        <dbReference type="ChEBI" id="CHEBI:30413"/>
        <label>2</label>
    </ligand>
    <ligandPart>
        <name>Fe</name>
        <dbReference type="ChEBI" id="CHEBI:18248"/>
    </ligandPart>
</feature>
<dbReference type="GO" id="GO:0020037">
    <property type="term" value="F:heme binding"/>
    <property type="evidence" value="ECO:0007669"/>
    <property type="project" value="InterPro"/>
</dbReference>
<comment type="subcellular location">
    <subcellularLocation>
        <location evidence="1">Cell membrane</location>
        <topology evidence="1">Single-pass membrane protein</topology>
    </subcellularLocation>
</comment>
<keyword evidence="4" id="KW-1003">Cell membrane</keyword>
<feature type="binding site" description="covalent" evidence="13">
    <location>
        <position position="137"/>
    </location>
    <ligand>
        <name>heme</name>
        <dbReference type="ChEBI" id="CHEBI:30413"/>
        <label>4</label>
    </ligand>
</feature>
<evidence type="ECO:0000256" key="13">
    <source>
        <dbReference type="PIRSR" id="PIRSR000013-1"/>
    </source>
</evidence>
<evidence type="ECO:0000256" key="2">
    <source>
        <dbReference type="ARBA" id="ARBA00007395"/>
    </source>
</evidence>
<keyword evidence="11" id="KW-0472">Membrane</keyword>
<feature type="binding site" description="covalent" evidence="13">
    <location>
        <position position="61"/>
    </location>
    <ligand>
        <name>heme</name>
        <dbReference type="ChEBI" id="CHEBI:30413"/>
        <label>2</label>
    </ligand>
</feature>
<evidence type="ECO:0000313" key="16">
    <source>
        <dbReference type="EMBL" id="KNZ69106.1"/>
    </source>
</evidence>
<name>A0A0L6W0W3_9FIRM</name>
<feature type="binding site" description="covalent" evidence="13">
    <location>
        <position position="58"/>
    </location>
    <ligand>
        <name>heme</name>
        <dbReference type="ChEBI" id="CHEBI:30413"/>
        <label>2</label>
    </ligand>
</feature>
<dbReference type="InterPro" id="IPR024717">
    <property type="entry name" value="NapC/NirT/NrfH"/>
</dbReference>
<feature type="binding site" description="covalent" evidence="13">
    <location>
        <position position="140"/>
    </location>
    <ligand>
        <name>heme</name>
        <dbReference type="ChEBI" id="CHEBI:30413"/>
        <label>4</label>
    </ligand>
</feature>
<comment type="similarity">
    <text evidence="2">Belongs to the NapC/NirT/NrfH family.</text>
</comment>
<evidence type="ECO:0000256" key="11">
    <source>
        <dbReference type="ARBA" id="ARBA00023136"/>
    </source>
</evidence>
<keyword evidence="8 12" id="KW-0249">Electron transport</keyword>
<keyword evidence="10 12" id="KW-0408">Iron</keyword>
<dbReference type="InterPro" id="IPR038266">
    <property type="entry name" value="NapC/NirT_cytc_sf"/>
</dbReference>
<keyword evidence="3 12" id="KW-0813">Transport</keyword>
<dbReference type="GO" id="GO:0046872">
    <property type="term" value="F:metal ion binding"/>
    <property type="evidence" value="ECO:0007669"/>
    <property type="project" value="UniProtKB-KW"/>
</dbReference>
<dbReference type="Gene3D" id="1.10.3820.10">
    <property type="entry name" value="Di-heme elbow motif domain"/>
    <property type="match status" value="1"/>
</dbReference>
<dbReference type="InterPro" id="IPR005126">
    <property type="entry name" value="NapC/NirT_cyt_c_N"/>
</dbReference>
<evidence type="ECO:0000259" key="15">
    <source>
        <dbReference type="Pfam" id="PF03264"/>
    </source>
</evidence>
<keyword evidence="6" id="KW-0812">Transmembrane</keyword>
<feature type="binding site" description="axial binding residue" evidence="14">
    <location>
        <position position="107"/>
    </location>
    <ligand>
        <name>heme</name>
        <dbReference type="ChEBI" id="CHEBI:30413"/>
        <label>3</label>
    </ligand>
    <ligandPart>
        <name>Fe</name>
        <dbReference type="ChEBI" id="CHEBI:18248"/>
    </ligandPart>
</feature>
<feature type="binding site" description="covalent" evidence="13">
    <location>
        <position position="38"/>
    </location>
    <ligand>
        <name>heme</name>
        <dbReference type="ChEBI" id="CHEBI:30413"/>
        <label>1</label>
    </ligand>
</feature>
<evidence type="ECO:0000256" key="10">
    <source>
        <dbReference type="ARBA" id="ARBA00023004"/>
    </source>
</evidence>
<feature type="binding site" description="covalent" evidence="13">
    <location>
        <position position="35"/>
    </location>
    <ligand>
        <name>heme</name>
        <dbReference type="ChEBI" id="CHEBI:30413"/>
        <label>1</label>
    </ligand>
</feature>
<feature type="domain" description="NapC/NirT cytochrome c N-terminal" evidence="15">
    <location>
        <begin position="9"/>
        <end position="147"/>
    </location>
</feature>
<evidence type="ECO:0000256" key="4">
    <source>
        <dbReference type="ARBA" id="ARBA00022475"/>
    </source>
</evidence>
<organism evidence="16 17">
    <name type="scientific">Thermincola ferriacetica</name>
    <dbReference type="NCBI Taxonomy" id="281456"/>
    <lineage>
        <taxon>Bacteria</taxon>
        <taxon>Bacillati</taxon>
        <taxon>Bacillota</taxon>
        <taxon>Clostridia</taxon>
        <taxon>Eubacteriales</taxon>
        <taxon>Thermincolaceae</taxon>
        <taxon>Thermincola</taxon>
    </lineage>
</organism>
<evidence type="ECO:0000256" key="5">
    <source>
        <dbReference type="ARBA" id="ARBA00022617"/>
    </source>
</evidence>
<feature type="binding site" description="axial binding residue" evidence="14">
    <location>
        <position position="62"/>
    </location>
    <ligand>
        <name>heme</name>
        <dbReference type="ChEBI" id="CHEBI:30413"/>
        <label>2</label>
    </ligand>
    <ligandPart>
        <name>Fe</name>
        <dbReference type="ChEBI" id="CHEBI:18248"/>
    </ligandPart>
</feature>
<sequence precursor="true">MDNPKKLRLIIIIAAVVIAAVSIGAVEYTSQTGFCNSCHEMNETYAGWQTGIHSGEHCYGCHTDEGIIAKAKVKVNGLREVYIHLTEEVNMDKVVADVPDRRCAKCHDFTGDKYKNTVPGQRIAAFHAQHKEYKFDCLTCHRTVGHTKEGFVGFIDSCKACHLAQKTASK</sequence>
<dbReference type="SUPFAM" id="SSF48695">
    <property type="entry name" value="Multiheme cytochromes"/>
    <property type="match status" value="1"/>
</dbReference>
<evidence type="ECO:0000256" key="9">
    <source>
        <dbReference type="ARBA" id="ARBA00022989"/>
    </source>
</evidence>
<evidence type="ECO:0000256" key="6">
    <source>
        <dbReference type="ARBA" id="ARBA00022692"/>
    </source>
</evidence>
<dbReference type="AlphaFoldDB" id="A0A0L6W0W3"/>
<proteinExistence type="inferred from homology"/>
<evidence type="ECO:0000256" key="14">
    <source>
        <dbReference type="PIRSR" id="PIRSR000013-2"/>
    </source>
</evidence>
<dbReference type="GO" id="GO:0019333">
    <property type="term" value="P:denitrification pathway"/>
    <property type="evidence" value="ECO:0007669"/>
    <property type="project" value="InterPro"/>
</dbReference>
<dbReference type="PIRSF" id="PIRSF000013">
    <property type="entry name" value="4_hem_cytochrm_NapC"/>
    <property type="match status" value="1"/>
</dbReference>
<comment type="cofactor">
    <cofactor evidence="13">
        <name>heme</name>
        <dbReference type="ChEBI" id="CHEBI:30413"/>
    </cofactor>
    <text evidence="13">Binds 4 heme groups per subunit.</text>
</comment>
<keyword evidence="9" id="KW-1133">Transmembrane helix</keyword>
<feature type="binding site" description="axial binding residue" evidence="14">
    <location>
        <position position="41"/>
    </location>
    <ligand>
        <name>heme</name>
        <dbReference type="ChEBI" id="CHEBI:30413"/>
        <label>1</label>
    </ligand>
    <ligandPart>
        <name>Fe</name>
        <dbReference type="ChEBI" id="CHEBI:18248"/>
    </ligandPart>
</feature>
<dbReference type="Proteomes" id="UP000037175">
    <property type="component" value="Unassembled WGS sequence"/>
</dbReference>
<dbReference type="GO" id="GO:0005886">
    <property type="term" value="C:plasma membrane"/>
    <property type="evidence" value="ECO:0007669"/>
    <property type="project" value="UniProtKB-SubCell"/>
</dbReference>
<comment type="PTM">
    <text evidence="12">Binds 4 heme groups per subunit.</text>
</comment>
<dbReference type="Pfam" id="PF03264">
    <property type="entry name" value="Cytochrom_NNT"/>
    <property type="match status" value="1"/>
</dbReference>
<evidence type="ECO:0000256" key="8">
    <source>
        <dbReference type="ARBA" id="ARBA00022982"/>
    </source>
</evidence>
<gene>
    <name evidence="16" type="ORF">Tfer_2210</name>
</gene>
<evidence type="ECO:0000256" key="12">
    <source>
        <dbReference type="PIRNR" id="PIRNR000013"/>
    </source>
</evidence>
<feature type="binding site" description="axial binding residue" evidence="14">
    <location>
        <position position="141"/>
    </location>
    <ligand>
        <name>heme</name>
        <dbReference type="ChEBI" id="CHEBI:30413"/>
        <label>4</label>
    </ligand>
    <ligandPart>
        <name>Fe</name>
        <dbReference type="ChEBI" id="CHEBI:18248"/>
    </ligandPart>
</feature>
<evidence type="ECO:0000256" key="3">
    <source>
        <dbReference type="ARBA" id="ARBA00022448"/>
    </source>
</evidence>
<evidence type="ECO:0000256" key="7">
    <source>
        <dbReference type="ARBA" id="ARBA00022723"/>
    </source>
</evidence>
<dbReference type="RefSeq" id="WP_052218372.1">
    <property type="nucleotide sequence ID" value="NZ_LGTE01000016.1"/>
</dbReference>
<keyword evidence="7 12" id="KW-0479">Metal-binding</keyword>
<comment type="caution">
    <text evidence="16">The sequence shown here is derived from an EMBL/GenBank/DDBJ whole genome shotgun (WGS) entry which is preliminary data.</text>
</comment>
<keyword evidence="17" id="KW-1185">Reference proteome</keyword>
<evidence type="ECO:0000256" key="1">
    <source>
        <dbReference type="ARBA" id="ARBA00004162"/>
    </source>
</evidence>